<evidence type="ECO:0000256" key="1">
    <source>
        <dbReference type="SAM" id="Phobius"/>
    </source>
</evidence>
<feature type="transmembrane region" description="Helical" evidence="1">
    <location>
        <begin position="30"/>
        <end position="51"/>
    </location>
</feature>
<organism evidence="2 3">
    <name type="scientific">Dictyostelium firmibasis</name>
    <dbReference type="NCBI Taxonomy" id="79012"/>
    <lineage>
        <taxon>Eukaryota</taxon>
        <taxon>Amoebozoa</taxon>
        <taxon>Evosea</taxon>
        <taxon>Eumycetozoa</taxon>
        <taxon>Dictyostelia</taxon>
        <taxon>Dictyosteliales</taxon>
        <taxon>Dictyosteliaceae</taxon>
        <taxon>Dictyostelium</taxon>
    </lineage>
</organism>
<evidence type="ECO:0000313" key="2">
    <source>
        <dbReference type="EMBL" id="KAK5574474.1"/>
    </source>
</evidence>
<keyword evidence="1" id="KW-0812">Transmembrane</keyword>
<dbReference type="AlphaFoldDB" id="A0AAN7YKD1"/>
<comment type="caution">
    <text evidence="2">The sequence shown here is derived from an EMBL/GenBank/DDBJ whole genome shotgun (WGS) entry which is preliminary data.</text>
</comment>
<accession>A0AAN7YKD1</accession>
<keyword evidence="1" id="KW-0472">Membrane</keyword>
<name>A0AAN7YKD1_9MYCE</name>
<protein>
    <submittedName>
        <fullName evidence="2">Uncharacterized protein</fullName>
    </submittedName>
</protein>
<proteinExistence type="predicted"/>
<reference evidence="2 3" key="1">
    <citation type="submission" date="2023-11" db="EMBL/GenBank/DDBJ databases">
        <title>Dfirmibasis_genome.</title>
        <authorList>
            <person name="Edelbroek B."/>
            <person name="Kjellin J."/>
            <person name="Jerlstrom-Hultqvist J."/>
            <person name="Soderbom F."/>
        </authorList>
    </citation>
    <scope>NUCLEOTIDE SEQUENCE [LARGE SCALE GENOMIC DNA]</scope>
    <source>
        <strain evidence="2 3">TNS-C-14</strain>
    </source>
</reference>
<dbReference type="Proteomes" id="UP001344447">
    <property type="component" value="Unassembled WGS sequence"/>
</dbReference>
<dbReference type="EMBL" id="JAVFKY010000006">
    <property type="protein sequence ID" value="KAK5574474.1"/>
    <property type="molecule type" value="Genomic_DNA"/>
</dbReference>
<keyword evidence="3" id="KW-1185">Reference proteome</keyword>
<sequence length="74" mass="8663">MILKYCNDNDDNDDNDSCNDENSKLQIGKFILNSMISISSFLLKWIMIIFVDMKLEIDQNLMIILTKKLMNIMV</sequence>
<keyword evidence="1" id="KW-1133">Transmembrane helix</keyword>
<evidence type="ECO:0000313" key="3">
    <source>
        <dbReference type="Proteomes" id="UP001344447"/>
    </source>
</evidence>
<gene>
    <name evidence="2" type="ORF">RB653_009726</name>
</gene>